<evidence type="ECO:0000313" key="4">
    <source>
        <dbReference type="Proteomes" id="UP000190150"/>
    </source>
</evidence>
<feature type="transmembrane region" description="Helical" evidence="1">
    <location>
        <begin position="121"/>
        <end position="144"/>
    </location>
</feature>
<keyword evidence="1" id="KW-0812">Transmembrane</keyword>
<feature type="transmembrane region" description="Helical" evidence="1">
    <location>
        <begin position="50"/>
        <end position="69"/>
    </location>
</feature>
<feature type="domain" description="CAAX prenyl protease 2/Lysostaphin resistance protein A-like" evidence="2">
    <location>
        <begin position="120"/>
        <end position="213"/>
    </location>
</feature>
<dbReference type="EMBL" id="FUZF01000001">
    <property type="protein sequence ID" value="SKB39835.1"/>
    <property type="molecule type" value="Genomic_DNA"/>
</dbReference>
<dbReference type="GO" id="GO:0080120">
    <property type="term" value="P:CAAX-box protein maturation"/>
    <property type="evidence" value="ECO:0007669"/>
    <property type="project" value="UniProtKB-ARBA"/>
</dbReference>
<reference evidence="4" key="1">
    <citation type="submission" date="2017-02" db="EMBL/GenBank/DDBJ databases">
        <authorList>
            <person name="Varghese N."/>
            <person name="Submissions S."/>
        </authorList>
    </citation>
    <scope>NUCLEOTIDE SEQUENCE [LARGE SCALE GENOMIC DNA]</scope>
    <source>
        <strain evidence="4">DSM 24091</strain>
    </source>
</reference>
<protein>
    <recommendedName>
        <fullName evidence="2">CAAX prenyl protease 2/Lysostaphin resistance protein A-like domain-containing protein</fullName>
    </recommendedName>
</protein>
<dbReference type="AlphaFoldDB" id="A0A1T5AXY1"/>
<sequence>MQPTLILNMKSNQQLKIVLIVLLSFAAYHLLFINFKSIKVTLDIVTQQGLVSYILTYLLIGIPIFLGTWCIDKEVNVLKNLGLSYGITWALVISILFVAPMFVGGICFFNFTPQIDIEELIAGTAVAGFMEELYFRGFLFGMIFRNTNWGFIPSILFGALIFALGHLYQSQDINELIGIFLVTFSGAVFFAWLYVEWNYNLWVPILTHTFMNLSWSLFEIDNSALGDVKANIFRGLTIIVAIVFTIIYKRKKSLKLNINRQTLFVTKKAL</sequence>
<feature type="transmembrane region" description="Helical" evidence="1">
    <location>
        <begin position="17"/>
        <end position="38"/>
    </location>
</feature>
<organism evidence="3 4">
    <name type="scientific">Sphingobacterium nematocida</name>
    <dbReference type="NCBI Taxonomy" id="1513896"/>
    <lineage>
        <taxon>Bacteria</taxon>
        <taxon>Pseudomonadati</taxon>
        <taxon>Bacteroidota</taxon>
        <taxon>Sphingobacteriia</taxon>
        <taxon>Sphingobacteriales</taxon>
        <taxon>Sphingobacteriaceae</taxon>
        <taxon>Sphingobacterium</taxon>
    </lineage>
</organism>
<evidence type="ECO:0000313" key="3">
    <source>
        <dbReference type="EMBL" id="SKB39835.1"/>
    </source>
</evidence>
<dbReference type="GO" id="GO:0004175">
    <property type="term" value="F:endopeptidase activity"/>
    <property type="evidence" value="ECO:0007669"/>
    <property type="project" value="UniProtKB-ARBA"/>
</dbReference>
<dbReference type="Proteomes" id="UP000190150">
    <property type="component" value="Unassembled WGS sequence"/>
</dbReference>
<evidence type="ECO:0000256" key="1">
    <source>
        <dbReference type="SAM" id="Phobius"/>
    </source>
</evidence>
<accession>A0A1T5AXY1</accession>
<name>A0A1T5AXY1_9SPHI</name>
<feature type="transmembrane region" description="Helical" evidence="1">
    <location>
        <begin position="232"/>
        <end position="248"/>
    </location>
</feature>
<dbReference type="InterPro" id="IPR003675">
    <property type="entry name" value="Rce1/LyrA-like_dom"/>
</dbReference>
<proteinExistence type="predicted"/>
<feature type="transmembrane region" description="Helical" evidence="1">
    <location>
        <begin position="89"/>
        <end position="109"/>
    </location>
</feature>
<feature type="transmembrane region" description="Helical" evidence="1">
    <location>
        <begin position="150"/>
        <end position="169"/>
    </location>
</feature>
<dbReference type="Pfam" id="PF02517">
    <property type="entry name" value="Rce1-like"/>
    <property type="match status" value="1"/>
</dbReference>
<keyword evidence="4" id="KW-1185">Reference proteome</keyword>
<keyword evidence="1" id="KW-0472">Membrane</keyword>
<feature type="transmembrane region" description="Helical" evidence="1">
    <location>
        <begin position="176"/>
        <end position="195"/>
    </location>
</feature>
<gene>
    <name evidence="3" type="ORF">SAMN05660841_00282</name>
</gene>
<dbReference type="STRING" id="1513896.SAMN05660841_00282"/>
<evidence type="ECO:0000259" key="2">
    <source>
        <dbReference type="Pfam" id="PF02517"/>
    </source>
</evidence>
<keyword evidence="1" id="KW-1133">Transmembrane helix</keyword>